<evidence type="ECO:0000259" key="7">
    <source>
        <dbReference type="Pfam" id="PF08281"/>
    </source>
</evidence>
<accession>A0A3B7QWT4</accession>
<dbReference type="PANTHER" id="PTHR43133:SF45">
    <property type="entry name" value="RNA POLYMERASE ECF-TYPE SIGMA FACTOR"/>
    <property type="match status" value="1"/>
</dbReference>
<dbReference type="GO" id="GO:0016987">
    <property type="term" value="F:sigma factor activity"/>
    <property type="evidence" value="ECO:0007669"/>
    <property type="project" value="UniProtKB-KW"/>
</dbReference>
<dbReference type="OrthoDB" id="9780326at2"/>
<dbReference type="RefSeq" id="WP_119443592.1">
    <property type="nucleotide sequence ID" value="NZ_CP032317.1"/>
</dbReference>
<evidence type="ECO:0000256" key="1">
    <source>
        <dbReference type="ARBA" id="ARBA00010641"/>
    </source>
</evidence>
<dbReference type="Pfam" id="PF08281">
    <property type="entry name" value="Sigma70_r4_2"/>
    <property type="match status" value="1"/>
</dbReference>
<dbReference type="EMBL" id="CP032317">
    <property type="protein sequence ID" value="AYA36005.1"/>
    <property type="molecule type" value="Genomic_DNA"/>
</dbReference>
<dbReference type="InterPro" id="IPR013249">
    <property type="entry name" value="RNA_pol_sigma70_r4_t2"/>
</dbReference>
<dbReference type="GO" id="GO:0006352">
    <property type="term" value="P:DNA-templated transcription initiation"/>
    <property type="evidence" value="ECO:0007669"/>
    <property type="project" value="InterPro"/>
</dbReference>
<protein>
    <submittedName>
        <fullName evidence="8">RNA polymerase sigma factor</fullName>
    </submittedName>
</protein>
<dbReference type="Gene3D" id="1.10.1740.10">
    <property type="match status" value="1"/>
</dbReference>
<organism evidence="8 9">
    <name type="scientific">Hymenobacter oligotrophus</name>
    <dbReference type="NCBI Taxonomy" id="2319843"/>
    <lineage>
        <taxon>Bacteria</taxon>
        <taxon>Pseudomonadati</taxon>
        <taxon>Bacteroidota</taxon>
        <taxon>Cytophagia</taxon>
        <taxon>Cytophagales</taxon>
        <taxon>Hymenobacteraceae</taxon>
        <taxon>Hymenobacter</taxon>
    </lineage>
</organism>
<sequence>MPLVASPDFVETVAQYRPMLWRVCRLYCPASPDDQRDLYQEVVLQLWQAWPQYQGRAKLSTWLYRIALNVAISALRREQRRPASSGLDDAAQELASPGASGPEADELEQLYAAIERLSDVDKALVLLRLEERPDDEIADILGITVNNVRVKMHRALQRLRQLLPPQ</sequence>
<evidence type="ECO:0000256" key="4">
    <source>
        <dbReference type="ARBA" id="ARBA00023163"/>
    </source>
</evidence>
<dbReference type="InterPro" id="IPR013325">
    <property type="entry name" value="RNA_pol_sigma_r2"/>
</dbReference>
<feature type="domain" description="RNA polymerase sigma-70 region 2" evidence="6">
    <location>
        <begin position="13"/>
        <end position="81"/>
    </location>
</feature>
<evidence type="ECO:0000313" key="9">
    <source>
        <dbReference type="Proteomes" id="UP000262802"/>
    </source>
</evidence>
<dbReference type="InterPro" id="IPR007627">
    <property type="entry name" value="RNA_pol_sigma70_r2"/>
</dbReference>
<dbReference type="SUPFAM" id="SSF88659">
    <property type="entry name" value="Sigma3 and sigma4 domains of RNA polymerase sigma factors"/>
    <property type="match status" value="1"/>
</dbReference>
<keyword evidence="3" id="KW-0731">Sigma factor</keyword>
<keyword evidence="9" id="KW-1185">Reference proteome</keyword>
<dbReference type="KEGG" id="hyh:D3Y59_02395"/>
<feature type="domain" description="RNA polymerase sigma factor 70 region 4 type 2" evidence="7">
    <location>
        <begin position="108"/>
        <end position="159"/>
    </location>
</feature>
<gene>
    <name evidence="8" type="ORF">D3Y59_02395</name>
</gene>
<evidence type="ECO:0000313" key="8">
    <source>
        <dbReference type="EMBL" id="AYA36005.1"/>
    </source>
</evidence>
<dbReference type="InterPro" id="IPR013324">
    <property type="entry name" value="RNA_pol_sigma_r3/r4-like"/>
</dbReference>
<proteinExistence type="inferred from homology"/>
<dbReference type="PANTHER" id="PTHR43133">
    <property type="entry name" value="RNA POLYMERASE ECF-TYPE SIGMA FACTO"/>
    <property type="match status" value="1"/>
</dbReference>
<evidence type="ECO:0000256" key="3">
    <source>
        <dbReference type="ARBA" id="ARBA00023082"/>
    </source>
</evidence>
<evidence type="ECO:0000256" key="2">
    <source>
        <dbReference type="ARBA" id="ARBA00023015"/>
    </source>
</evidence>
<comment type="similarity">
    <text evidence="1">Belongs to the sigma-70 factor family. ECF subfamily.</text>
</comment>
<dbReference type="GO" id="GO:0003677">
    <property type="term" value="F:DNA binding"/>
    <property type="evidence" value="ECO:0007669"/>
    <property type="project" value="InterPro"/>
</dbReference>
<evidence type="ECO:0000259" key="6">
    <source>
        <dbReference type="Pfam" id="PF04542"/>
    </source>
</evidence>
<dbReference type="Gene3D" id="1.10.10.10">
    <property type="entry name" value="Winged helix-like DNA-binding domain superfamily/Winged helix DNA-binding domain"/>
    <property type="match status" value="1"/>
</dbReference>
<dbReference type="InterPro" id="IPR039425">
    <property type="entry name" value="RNA_pol_sigma-70-like"/>
</dbReference>
<dbReference type="InterPro" id="IPR036388">
    <property type="entry name" value="WH-like_DNA-bd_sf"/>
</dbReference>
<keyword evidence="4" id="KW-0804">Transcription</keyword>
<reference evidence="8 9" key="1">
    <citation type="submission" date="2018-09" db="EMBL/GenBank/DDBJ databases">
        <title>Hymenobacter medium sp. nov., isolated from R2A medium.</title>
        <authorList>
            <person name="Yingchao G."/>
        </authorList>
    </citation>
    <scope>NUCLEOTIDE SEQUENCE [LARGE SCALE GENOMIC DNA]</scope>
    <source>
        <strain evidence="9">sh-6</strain>
    </source>
</reference>
<keyword evidence="2" id="KW-0805">Transcription regulation</keyword>
<dbReference type="InterPro" id="IPR014284">
    <property type="entry name" value="RNA_pol_sigma-70_dom"/>
</dbReference>
<name>A0A3B7QWT4_9BACT</name>
<dbReference type="Pfam" id="PF04542">
    <property type="entry name" value="Sigma70_r2"/>
    <property type="match status" value="1"/>
</dbReference>
<evidence type="ECO:0000256" key="5">
    <source>
        <dbReference type="SAM" id="MobiDB-lite"/>
    </source>
</evidence>
<dbReference type="AlphaFoldDB" id="A0A3B7QWT4"/>
<dbReference type="CDD" id="cd06171">
    <property type="entry name" value="Sigma70_r4"/>
    <property type="match status" value="1"/>
</dbReference>
<dbReference type="SUPFAM" id="SSF88946">
    <property type="entry name" value="Sigma2 domain of RNA polymerase sigma factors"/>
    <property type="match status" value="1"/>
</dbReference>
<feature type="region of interest" description="Disordered" evidence="5">
    <location>
        <begin position="83"/>
        <end position="103"/>
    </location>
</feature>
<dbReference type="Proteomes" id="UP000262802">
    <property type="component" value="Chromosome"/>
</dbReference>
<dbReference type="NCBIfam" id="TIGR02937">
    <property type="entry name" value="sigma70-ECF"/>
    <property type="match status" value="1"/>
</dbReference>